<dbReference type="EMBL" id="JADBEO010000013">
    <property type="protein sequence ID" value="MDR4306558.1"/>
    <property type="molecule type" value="Genomic_DNA"/>
</dbReference>
<comment type="caution">
    <text evidence="1">The sequence shown here is derived from an EMBL/GenBank/DDBJ whole genome shotgun (WGS) entry which is preliminary data.</text>
</comment>
<gene>
    <name evidence="1" type="ORF">IHQ68_08005</name>
</gene>
<dbReference type="Proteomes" id="UP001181622">
    <property type="component" value="Unassembled WGS sequence"/>
</dbReference>
<sequence length="82" mass="8527">MSAGVHQDALVSLDAIMSSIAISNADDASFPGRQDVTLGDVTVELTRIANGGRDPRPANEHAADIAQFIMADLIHALEEAAA</sequence>
<accession>A0ABU1DEL2</accession>
<organism evidence="1 2">
    <name type="scientific">Chelatococcus sambhunathii</name>
    <dbReference type="NCBI Taxonomy" id="363953"/>
    <lineage>
        <taxon>Bacteria</taxon>
        <taxon>Pseudomonadati</taxon>
        <taxon>Pseudomonadota</taxon>
        <taxon>Alphaproteobacteria</taxon>
        <taxon>Hyphomicrobiales</taxon>
        <taxon>Chelatococcaceae</taxon>
        <taxon>Chelatococcus</taxon>
    </lineage>
</organism>
<evidence type="ECO:0000313" key="2">
    <source>
        <dbReference type="Proteomes" id="UP001181622"/>
    </source>
</evidence>
<keyword evidence="2" id="KW-1185">Reference proteome</keyword>
<evidence type="ECO:0000313" key="1">
    <source>
        <dbReference type="EMBL" id="MDR4306558.1"/>
    </source>
</evidence>
<name>A0ABU1DEL2_9HYPH</name>
<dbReference type="RefSeq" id="WP_309390535.1">
    <property type="nucleotide sequence ID" value="NZ_JADBEO010000013.1"/>
</dbReference>
<reference evidence="1" key="1">
    <citation type="submission" date="2020-10" db="EMBL/GenBank/DDBJ databases">
        <authorList>
            <person name="Abbas A."/>
            <person name="Razzaq R."/>
            <person name="Waqas M."/>
            <person name="Abbas N."/>
            <person name="Nielsen T.K."/>
            <person name="Hansen L.H."/>
            <person name="Hussain S."/>
            <person name="Shahid M."/>
        </authorList>
    </citation>
    <scope>NUCLEOTIDE SEQUENCE</scope>
    <source>
        <strain evidence="1">S14</strain>
    </source>
</reference>
<protein>
    <submittedName>
        <fullName evidence="1">Uncharacterized protein</fullName>
    </submittedName>
</protein>
<proteinExistence type="predicted"/>